<dbReference type="Proteomes" id="UP000664203">
    <property type="component" value="Unassembled WGS sequence"/>
</dbReference>
<organism evidence="2 3">
    <name type="scientific">Alectoria fallacina</name>
    <dbReference type="NCBI Taxonomy" id="1903189"/>
    <lineage>
        <taxon>Eukaryota</taxon>
        <taxon>Fungi</taxon>
        <taxon>Dikarya</taxon>
        <taxon>Ascomycota</taxon>
        <taxon>Pezizomycotina</taxon>
        <taxon>Lecanoromycetes</taxon>
        <taxon>OSLEUM clade</taxon>
        <taxon>Lecanoromycetidae</taxon>
        <taxon>Lecanorales</taxon>
        <taxon>Lecanorineae</taxon>
        <taxon>Parmeliaceae</taxon>
        <taxon>Alectoria</taxon>
    </lineage>
</organism>
<protein>
    <recommendedName>
        <fullName evidence="4">F-box domain-containing protein</fullName>
    </recommendedName>
</protein>
<sequence length="396" mass="45206">MPLLDLPPELLTLIAQHIGPIELRTSTAYLLVSKPWYRAALPVFLSELQLSTLCLCSRHLEPPPIPNSPVGTLLAAEVKRLSIRLVGHPSEKVALRPWHDEEPSDDEARNQEEDHEICEDWNIKGPQELESRGWRDRYDWENEMELRLRPWSDRINMGLTSISSMPPDFKSLEELSIEARSQYGATWGPRRDYLSYTSIRSMIANIPPSLSNLTLDTCGSNLVLPGERVDAAASHICPLIAQQMHQVQNVRLRMRCICPFILDSSPASSGQKSRLRTLVIRLSLPSYPEAAYEEHNDETRYDAQACTPNVMRKPLYKAMVTAGFKMARTNPEVQMLRVSYRDPIYSGINLVLADCVRRVYMYEPSEIFSHEDEGKEWDAWEHSETLQDGGAWSDLY</sequence>
<name>A0A8H3EW64_9LECA</name>
<accession>A0A8H3EW64</accession>
<dbReference type="EMBL" id="CAJPDR010000048">
    <property type="protein sequence ID" value="CAF9911428.1"/>
    <property type="molecule type" value="Genomic_DNA"/>
</dbReference>
<feature type="compositionally biased region" description="Basic and acidic residues" evidence="1">
    <location>
        <begin position="94"/>
        <end position="112"/>
    </location>
</feature>
<keyword evidence="3" id="KW-1185">Reference proteome</keyword>
<evidence type="ECO:0000313" key="2">
    <source>
        <dbReference type="EMBL" id="CAF9911428.1"/>
    </source>
</evidence>
<evidence type="ECO:0008006" key="4">
    <source>
        <dbReference type="Google" id="ProtNLM"/>
    </source>
</evidence>
<dbReference type="OrthoDB" id="3637487at2759"/>
<proteinExistence type="predicted"/>
<reference evidence="2" key="1">
    <citation type="submission" date="2021-03" db="EMBL/GenBank/DDBJ databases">
        <authorList>
            <person name="Tagirdzhanova G."/>
        </authorList>
    </citation>
    <scope>NUCLEOTIDE SEQUENCE</scope>
</reference>
<feature type="region of interest" description="Disordered" evidence="1">
    <location>
        <begin position="94"/>
        <end position="117"/>
    </location>
</feature>
<comment type="caution">
    <text evidence="2">The sequence shown here is derived from an EMBL/GenBank/DDBJ whole genome shotgun (WGS) entry which is preliminary data.</text>
</comment>
<evidence type="ECO:0000256" key="1">
    <source>
        <dbReference type="SAM" id="MobiDB-lite"/>
    </source>
</evidence>
<dbReference type="AlphaFoldDB" id="A0A8H3EW64"/>
<gene>
    <name evidence="2" type="ORF">ALECFALPRED_007320</name>
</gene>
<evidence type="ECO:0000313" key="3">
    <source>
        <dbReference type="Proteomes" id="UP000664203"/>
    </source>
</evidence>